<sequence>MEVDVKSHGNSKNINKPYYRTADSVKKKLYQVTGSTKSILLSVSKEEGELEAKPSHLARNKRQVLYEPYKKEIPKSIDPVFTISQLMQGKMGQSSY</sequence>
<reference evidence="1" key="2">
    <citation type="submission" date="2015-02" db="UniProtKB">
        <authorList>
            <consortium name="EnsemblMetazoa"/>
        </authorList>
    </citation>
    <scope>IDENTIFICATION</scope>
</reference>
<dbReference type="EnsemblMetazoa" id="SMAR009372-RA">
    <property type="protein sequence ID" value="SMAR009372-PA"/>
    <property type="gene ID" value="SMAR009372"/>
</dbReference>
<organism evidence="1 2">
    <name type="scientific">Strigamia maritima</name>
    <name type="common">European centipede</name>
    <name type="synonym">Geophilus maritimus</name>
    <dbReference type="NCBI Taxonomy" id="126957"/>
    <lineage>
        <taxon>Eukaryota</taxon>
        <taxon>Metazoa</taxon>
        <taxon>Ecdysozoa</taxon>
        <taxon>Arthropoda</taxon>
        <taxon>Myriapoda</taxon>
        <taxon>Chilopoda</taxon>
        <taxon>Pleurostigmophora</taxon>
        <taxon>Geophilomorpha</taxon>
        <taxon>Linotaeniidae</taxon>
        <taxon>Strigamia</taxon>
    </lineage>
</organism>
<evidence type="ECO:0000313" key="1">
    <source>
        <dbReference type="EnsemblMetazoa" id="SMAR009372-PA"/>
    </source>
</evidence>
<dbReference type="PhylomeDB" id="T1J6U4"/>
<dbReference type="AlphaFoldDB" id="T1J6U4"/>
<protein>
    <submittedName>
        <fullName evidence="1">Uncharacterized protein</fullName>
    </submittedName>
</protein>
<dbReference type="Proteomes" id="UP000014500">
    <property type="component" value="Unassembled WGS sequence"/>
</dbReference>
<reference evidence="2" key="1">
    <citation type="submission" date="2011-05" db="EMBL/GenBank/DDBJ databases">
        <authorList>
            <person name="Richards S.R."/>
            <person name="Qu J."/>
            <person name="Jiang H."/>
            <person name="Jhangiani S.N."/>
            <person name="Agravi P."/>
            <person name="Goodspeed R."/>
            <person name="Gross S."/>
            <person name="Mandapat C."/>
            <person name="Jackson L."/>
            <person name="Mathew T."/>
            <person name="Pu L."/>
            <person name="Thornton R."/>
            <person name="Saada N."/>
            <person name="Wilczek-Boney K.B."/>
            <person name="Lee S."/>
            <person name="Kovar C."/>
            <person name="Wu Y."/>
            <person name="Scherer S.E."/>
            <person name="Worley K.C."/>
            <person name="Muzny D.M."/>
            <person name="Gibbs R."/>
        </authorList>
    </citation>
    <scope>NUCLEOTIDE SEQUENCE</scope>
    <source>
        <strain evidence="2">Brora</strain>
    </source>
</reference>
<accession>T1J6U4</accession>
<dbReference type="HOGENOM" id="CLU_2362388_0_0_1"/>
<evidence type="ECO:0000313" key="2">
    <source>
        <dbReference type="Proteomes" id="UP000014500"/>
    </source>
</evidence>
<keyword evidence="2" id="KW-1185">Reference proteome</keyword>
<dbReference type="EMBL" id="JH431889">
    <property type="status" value="NOT_ANNOTATED_CDS"/>
    <property type="molecule type" value="Genomic_DNA"/>
</dbReference>
<name>T1J6U4_STRMM</name>
<proteinExistence type="predicted"/>